<protein>
    <submittedName>
        <fullName evidence="2">Uncharacterized protein</fullName>
    </submittedName>
</protein>
<reference evidence="2" key="1">
    <citation type="journal article" date="2002" name="Nature">
        <title>The genome sequence and structure of rice chromosome 1.</title>
        <authorList>
            <person name="Sasaki T."/>
            <person name="Matsumoto T."/>
            <person name="Yamamoto K."/>
            <person name="Sakata K."/>
            <person name="Baba T."/>
            <person name="Katayose Y."/>
            <person name="Wu J."/>
            <person name="Niimura Y."/>
            <person name="Cheng Z."/>
            <person name="Nagamura Y."/>
            <person name="Antonio B.A."/>
            <person name="Kanamori H."/>
            <person name="Hosokawa S."/>
            <person name="Masukawa M."/>
            <person name="Arikawa K."/>
            <person name="Chiden Y."/>
            <person name="Hayashi M."/>
            <person name="Okamoto M."/>
            <person name="Ando T."/>
            <person name="Aoki H."/>
            <person name="Arita K."/>
            <person name="Hamada M."/>
            <person name="Harada C."/>
            <person name="Hijishita S."/>
            <person name="Honda M."/>
            <person name="Ichikawa Y."/>
            <person name="Idonuma A."/>
            <person name="Iijima M."/>
            <person name="Ikeda M."/>
            <person name="Ikeno M."/>
            <person name="Itoh S."/>
            <person name="Itoh T."/>
            <person name="Itoh Y."/>
            <person name="Itoh Y."/>
            <person name="Iwabuchi A."/>
            <person name="Kamiya K."/>
            <person name="Karasawa W."/>
            <person name="Katagiri S."/>
            <person name="Kikuta A."/>
            <person name="Kobayashi N."/>
            <person name="Kono I."/>
            <person name="Machita K."/>
            <person name="Maehara T."/>
            <person name="Mizuno H."/>
            <person name="Mizubayashi T."/>
            <person name="Mukai Y."/>
            <person name="Nagasaki H."/>
            <person name="Nakashima M."/>
            <person name="Nakama Y."/>
            <person name="Nakamichi Y."/>
            <person name="Nakamura M."/>
            <person name="Namiki N."/>
            <person name="Negishi M."/>
            <person name="Ohta I."/>
            <person name="Ono N."/>
            <person name="Saji S."/>
            <person name="Sakai K."/>
            <person name="Shibata M."/>
            <person name="Shimokawa T."/>
            <person name="Shomura A."/>
            <person name="Song J."/>
            <person name="Takazaki Y."/>
            <person name="Terasawa K."/>
            <person name="Tsuji K."/>
            <person name="Waki K."/>
            <person name="Yamagata H."/>
            <person name="Yamane H."/>
            <person name="Yoshiki S."/>
            <person name="Yoshihara R."/>
            <person name="Yukawa K."/>
            <person name="Zhong H."/>
            <person name="Iwama H."/>
            <person name="Endo T."/>
            <person name="Ito H."/>
            <person name="Hahn J.H."/>
            <person name="Kim H.I."/>
            <person name="Eun M.Y."/>
            <person name="Yano M."/>
            <person name="Jiang J."/>
            <person name="Gojobori T."/>
        </authorList>
    </citation>
    <scope>NUCLEOTIDE SEQUENCE</scope>
</reference>
<dbReference type="Proteomes" id="UP000817658">
    <property type="component" value="Chromosome 1"/>
</dbReference>
<reference evidence="3" key="3">
    <citation type="journal article" date="2008" name="Nucleic Acids Res.">
        <title>The rice annotation project database (RAP-DB): 2008 update.</title>
        <authorList>
            <consortium name="The rice annotation project (RAP)"/>
        </authorList>
    </citation>
    <scope>GENOME REANNOTATION</scope>
    <source>
        <strain evidence="3">cv. Nipponbare</strain>
    </source>
</reference>
<dbReference type="EMBL" id="AP002914">
    <property type="protein sequence ID" value="BAD61317.1"/>
    <property type="molecule type" value="Genomic_DNA"/>
</dbReference>
<proteinExistence type="predicted"/>
<reference evidence="3" key="2">
    <citation type="journal article" date="2005" name="Nature">
        <title>The map-based sequence of the rice genome.</title>
        <authorList>
            <consortium name="International rice genome sequencing project (IRGSP)"/>
            <person name="Matsumoto T."/>
            <person name="Wu J."/>
            <person name="Kanamori H."/>
            <person name="Katayose Y."/>
            <person name="Fujisawa M."/>
            <person name="Namiki N."/>
            <person name="Mizuno H."/>
            <person name="Yamamoto K."/>
            <person name="Antonio B.A."/>
            <person name="Baba T."/>
            <person name="Sakata K."/>
            <person name="Nagamura Y."/>
            <person name="Aoki H."/>
            <person name="Arikawa K."/>
            <person name="Arita K."/>
            <person name="Bito T."/>
            <person name="Chiden Y."/>
            <person name="Fujitsuka N."/>
            <person name="Fukunaka R."/>
            <person name="Hamada M."/>
            <person name="Harada C."/>
            <person name="Hayashi A."/>
            <person name="Hijishita S."/>
            <person name="Honda M."/>
            <person name="Hosokawa S."/>
            <person name="Ichikawa Y."/>
            <person name="Idonuma A."/>
            <person name="Iijima M."/>
            <person name="Ikeda M."/>
            <person name="Ikeno M."/>
            <person name="Ito K."/>
            <person name="Ito S."/>
            <person name="Ito T."/>
            <person name="Ito Y."/>
            <person name="Ito Y."/>
            <person name="Iwabuchi A."/>
            <person name="Kamiya K."/>
            <person name="Karasawa W."/>
            <person name="Kurita K."/>
            <person name="Katagiri S."/>
            <person name="Kikuta A."/>
            <person name="Kobayashi H."/>
            <person name="Kobayashi N."/>
            <person name="Machita K."/>
            <person name="Maehara T."/>
            <person name="Masukawa M."/>
            <person name="Mizubayashi T."/>
            <person name="Mukai Y."/>
            <person name="Nagasaki H."/>
            <person name="Nagata Y."/>
            <person name="Naito S."/>
            <person name="Nakashima M."/>
            <person name="Nakama Y."/>
            <person name="Nakamichi Y."/>
            <person name="Nakamura M."/>
            <person name="Meguro A."/>
            <person name="Negishi M."/>
            <person name="Ohta I."/>
            <person name="Ohta T."/>
            <person name="Okamoto M."/>
            <person name="Ono N."/>
            <person name="Saji S."/>
            <person name="Sakaguchi M."/>
            <person name="Sakai K."/>
            <person name="Shibata M."/>
            <person name="Shimokawa T."/>
            <person name="Song J."/>
            <person name="Takazaki Y."/>
            <person name="Terasawa K."/>
            <person name="Tsugane M."/>
            <person name="Tsuji K."/>
            <person name="Ueda S."/>
            <person name="Waki K."/>
            <person name="Yamagata H."/>
            <person name="Yamamoto M."/>
            <person name="Yamamoto S."/>
            <person name="Yamane H."/>
            <person name="Yoshiki S."/>
            <person name="Yoshihara R."/>
            <person name="Yukawa K."/>
            <person name="Zhong H."/>
            <person name="Yano M."/>
            <person name="Yuan Q."/>
            <person name="Ouyang S."/>
            <person name="Liu J."/>
            <person name="Jones K.M."/>
            <person name="Gansberger K."/>
            <person name="Moffat K."/>
            <person name="Hill J."/>
            <person name="Bera J."/>
            <person name="Fadrosh D."/>
            <person name="Jin S."/>
            <person name="Johri S."/>
            <person name="Kim M."/>
            <person name="Overton L."/>
            <person name="Reardon M."/>
            <person name="Tsitrin T."/>
            <person name="Vuong H."/>
            <person name="Weaver B."/>
            <person name="Ciecko A."/>
            <person name="Tallon L."/>
            <person name="Jackson J."/>
            <person name="Pai G."/>
            <person name="Aken S.V."/>
            <person name="Utterback T."/>
            <person name="Reidmuller S."/>
            <person name="Feldblyum T."/>
            <person name="Hsiao J."/>
            <person name="Zismann V."/>
            <person name="Iobst S."/>
            <person name="de Vazeille A.R."/>
            <person name="Buell C.R."/>
            <person name="Ying K."/>
            <person name="Li Y."/>
            <person name="Lu T."/>
            <person name="Huang Y."/>
            <person name="Zhao Q."/>
            <person name="Feng Q."/>
            <person name="Zhang L."/>
            <person name="Zhu J."/>
            <person name="Weng Q."/>
            <person name="Mu J."/>
            <person name="Lu Y."/>
            <person name="Fan D."/>
            <person name="Liu Y."/>
            <person name="Guan J."/>
            <person name="Zhang Y."/>
            <person name="Yu S."/>
            <person name="Liu X."/>
            <person name="Zhang Y."/>
            <person name="Hong G."/>
            <person name="Han B."/>
            <person name="Choisne N."/>
            <person name="Demange N."/>
            <person name="Orjeda G."/>
            <person name="Samain S."/>
            <person name="Cattolico L."/>
            <person name="Pelletier E."/>
            <person name="Couloux A."/>
            <person name="Segurens B."/>
            <person name="Wincker P."/>
            <person name="D'Hont A."/>
            <person name="Scarpelli C."/>
            <person name="Weissenbach J."/>
            <person name="Salanoubat M."/>
            <person name="Quetier F."/>
            <person name="Yu Y."/>
            <person name="Kim H.R."/>
            <person name="Rambo T."/>
            <person name="Currie J."/>
            <person name="Collura K."/>
            <person name="Luo M."/>
            <person name="Yang T."/>
            <person name="Ammiraju J.S.S."/>
            <person name="Engler F."/>
            <person name="Soderlund C."/>
            <person name="Wing R.A."/>
            <person name="Palmer L.E."/>
            <person name="de la Bastide M."/>
            <person name="Spiegel L."/>
            <person name="Nascimento L."/>
            <person name="Zutavern T."/>
            <person name="O'Shaughnessy A."/>
            <person name="Dike S."/>
            <person name="Dedhia N."/>
            <person name="Preston R."/>
            <person name="Balija V."/>
            <person name="McCombie W.R."/>
            <person name="Chow T."/>
            <person name="Chen H."/>
            <person name="Chung M."/>
            <person name="Chen C."/>
            <person name="Shaw J."/>
            <person name="Wu H."/>
            <person name="Hsiao K."/>
            <person name="Chao Y."/>
            <person name="Chu M."/>
            <person name="Cheng C."/>
            <person name="Hour A."/>
            <person name="Lee P."/>
            <person name="Lin S."/>
            <person name="Lin Y."/>
            <person name="Liou J."/>
            <person name="Liu S."/>
            <person name="Hsing Y."/>
            <person name="Raghuvanshi S."/>
            <person name="Mohanty A."/>
            <person name="Bharti A.K."/>
            <person name="Gaur A."/>
            <person name="Gupta V."/>
            <person name="Kumar D."/>
            <person name="Ravi V."/>
            <person name="Vij S."/>
            <person name="Kapur A."/>
            <person name="Khurana P."/>
            <person name="Khurana P."/>
            <person name="Khurana J.P."/>
            <person name="Tyagi A.K."/>
            <person name="Gaikwad K."/>
            <person name="Singh A."/>
            <person name="Dalal V."/>
            <person name="Srivastava S."/>
            <person name="Dixit A."/>
            <person name="Pal A.K."/>
            <person name="Ghazi I.A."/>
            <person name="Yadav M."/>
            <person name="Pandit A."/>
            <person name="Bhargava A."/>
            <person name="Sureshbabu K."/>
            <person name="Batra K."/>
            <person name="Sharma T.R."/>
            <person name="Mohapatra T."/>
            <person name="Singh N.K."/>
            <person name="Messing J."/>
            <person name="Nelson A.B."/>
            <person name="Fuks G."/>
            <person name="Kavchok S."/>
            <person name="Keizer G."/>
            <person name="Linton E."/>
            <person name="Llaca V."/>
            <person name="Song R."/>
            <person name="Tanyolac B."/>
            <person name="Young S."/>
            <person name="Ho-Il K."/>
            <person name="Hahn J.H."/>
            <person name="Sangsakoo G."/>
            <person name="Vanavichit A."/>
            <person name="de Mattos Luiz.A.T."/>
            <person name="Zimmer P.D."/>
            <person name="Malone G."/>
            <person name="Dellagostin O."/>
            <person name="de Oliveira A.C."/>
            <person name="Bevan M."/>
            <person name="Bancroft I."/>
            <person name="Minx P."/>
            <person name="Cordum H."/>
            <person name="Wilson R."/>
            <person name="Cheng Z."/>
            <person name="Jin W."/>
            <person name="Jiang J."/>
            <person name="Leong S.A."/>
            <person name="Iwama H."/>
            <person name="Gojobori T."/>
            <person name="Itoh T."/>
            <person name="Niimura Y."/>
            <person name="Fujii Y."/>
            <person name="Habara T."/>
            <person name="Sakai H."/>
            <person name="Sato Y."/>
            <person name="Wilson G."/>
            <person name="Kumar K."/>
            <person name="McCouch S."/>
            <person name="Juretic N."/>
            <person name="Hoen D."/>
            <person name="Wright S."/>
            <person name="Bruskiewich R."/>
            <person name="Bureau T."/>
            <person name="Miyao A."/>
            <person name="Hirochika H."/>
            <person name="Nishikawa T."/>
            <person name="Kadowaki K."/>
            <person name="Sugiura M."/>
            <person name="Burr B."/>
            <person name="Sasaki T."/>
        </authorList>
    </citation>
    <scope>NUCLEOTIDE SEQUENCE [LARGE SCALE GENOMIC DNA]</scope>
    <source>
        <strain evidence="3">cv. Nipponbare</strain>
    </source>
</reference>
<accession>Q5ZC85</accession>
<sequence>MASPYGVYGYCQERHSAVFDLAGCGFEEEGYPVVDYESALQTAKSTTDQINWYASIPEGEFWTCTGVKQISQASCFSSTRNWHARWDHEFYIHKSEEEVNAKIMVTVENLTEEQQYWLGGQAHQFQHGGAHQYRLMKADYKKQRKIGFGVIKTRNFEA</sequence>
<dbReference type="EMBL" id="AP003236">
    <property type="protein sequence ID" value="BAD61455.1"/>
    <property type="molecule type" value="Genomic_DNA"/>
</dbReference>
<name>Q5ZC85_ORYSJ</name>
<evidence type="ECO:0000313" key="2">
    <source>
        <dbReference type="EMBL" id="BAD61455.1"/>
    </source>
</evidence>
<dbReference type="AlphaFoldDB" id="Q5ZC85"/>
<evidence type="ECO:0000313" key="3">
    <source>
        <dbReference type="Proteomes" id="UP000000763"/>
    </source>
</evidence>
<gene>
    <name evidence="2" type="ORF">P0043B10.44</name>
    <name evidence="1" type="ORF">P0493G01.4</name>
</gene>
<organism evidence="2">
    <name type="scientific">Oryza sativa subsp. japonica</name>
    <name type="common">Rice</name>
    <dbReference type="NCBI Taxonomy" id="39947"/>
    <lineage>
        <taxon>Eukaryota</taxon>
        <taxon>Viridiplantae</taxon>
        <taxon>Streptophyta</taxon>
        <taxon>Embryophyta</taxon>
        <taxon>Tracheophyta</taxon>
        <taxon>Spermatophyta</taxon>
        <taxon>Magnoliopsida</taxon>
        <taxon>Liliopsida</taxon>
        <taxon>Poales</taxon>
        <taxon>Poaceae</taxon>
        <taxon>BOP clade</taxon>
        <taxon>Oryzoideae</taxon>
        <taxon>Oryzeae</taxon>
        <taxon>Oryzinae</taxon>
        <taxon>Oryza</taxon>
        <taxon>Oryza sativa</taxon>
    </lineage>
</organism>
<evidence type="ECO:0000313" key="1">
    <source>
        <dbReference type="EMBL" id="BAD61317.1"/>
    </source>
</evidence>
<dbReference type="Proteomes" id="UP000000763">
    <property type="component" value="Chromosome 1"/>
</dbReference>